<feature type="transmembrane region" description="Helical" evidence="6">
    <location>
        <begin position="410"/>
        <end position="434"/>
    </location>
</feature>
<accession>A0A8I0KTR1</accession>
<evidence type="ECO:0000256" key="4">
    <source>
        <dbReference type="ARBA" id="ARBA00023136"/>
    </source>
</evidence>
<feature type="transmembrane region" description="Helical" evidence="6">
    <location>
        <begin position="368"/>
        <end position="389"/>
    </location>
</feature>
<evidence type="ECO:0000256" key="5">
    <source>
        <dbReference type="SAM" id="MobiDB-lite"/>
    </source>
</evidence>
<feature type="transmembrane region" description="Helical" evidence="6">
    <location>
        <begin position="306"/>
        <end position="325"/>
    </location>
</feature>
<feature type="transmembrane region" description="Helical" evidence="6">
    <location>
        <begin position="244"/>
        <end position="264"/>
    </location>
</feature>
<proteinExistence type="predicted"/>
<evidence type="ECO:0000313" key="8">
    <source>
        <dbReference type="Proteomes" id="UP000627538"/>
    </source>
</evidence>
<reference evidence="7 8" key="1">
    <citation type="submission" date="2020-08" db="EMBL/GenBank/DDBJ databases">
        <title>Winkia gen. nov., sp. nov., isolated from faeces of the Anser albifrons in China.</title>
        <authorList>
            <person name="Liu Q."/>
        </authorList>
    </citation>
    <scope>NUCLEOTIDE SEQUENCE [LARGE SCALE GENOMIC DNA]</scope>
    <source>
        <strain evidence="7 8">C62</strain>
    </source>
</reference>
<dbReference type="Proteomes" id="UP000627538">
    <property type="component" value="Unassembled WGS sequence"/>
</dbReference>
<dbReference type="GO" id="GO:0005315">
    <property type="term" value="F:phosphate transmembrane transporter activity"/>
    <property type="evidence" value="ECO:0007669"/>
    <property type="project" value="TreeGrafter"/>
</dbReference>
<evidence type="ECO:0000256" key="1">
    <source>
        <dbReference type="ARBA" id="ARBA00004141"/>
    </source>
</evidence>
<comment type="caution">
    <text evidence="7">The sequence shown here is derived from an EMBL/GenBank/DDBJ whole genome shotgun (WGS) entry which is preliminary data.</text>
</comment>
<dbReference type="Pfam" id="PF00939">
    <property type="entry name" value="Na_sulph_symp"/>
    <property type="match status" value="1"/>
</dbReference>
<evidence type="ECO:0000256" key="3">
    <source>
        <dbReference type="ARBA" id="ARBA00022989"/>
    </source>
</evidence>
<dbReference type="NCBIfam" id="TIGR00785">
    <property type="entry name" value="dass"/>
    <property type="match status" value="1"/>
</dbReference>
<feature type="region of interest" description="Disordered" evidence="5">
    <location>
        <begin position="1"/>
        <end position="22"/>
    </location>
</feature>
<dbReference type="GO" id="GO:0005886">
    <property type="term" value="C:plasma membrane"/>
    <property type="evidence" value="ECO:0007669"/>
    <property type="project" value="TreeGrafter"/>
</dbReference>
<feature type="transmembrane region" description="Helical" evidence="6">
    <location>
        <begin position="285"/>
        <end position="300"/>
    </location>
</feature>
<gene>
    <name evidence="7" type="ORF">H8R10_01240</name>
</gene>
<feature type="transmembrane region" description="Helical" evidence="6">
    <location>
        <begin position="58"/>
        <end position="89"/>
    </location>
</feature>
<feature type="transmembrane region" description="Helical" evidence="6">
    <location>
        <begin position="337"/>
        <end position="356"/>
    </location>
</feature>
<feature type="compositionally biased region" description="Basic residues" evidence="5">
    <location>
        <begin position="12"/>
        <end position="22"/>
    </location>
</feature>
<evidence type="ECO:0000256" key="6">
    <source>
        <dbReference type="SAM" id="Phobius"/>
    </source>
</evidence>
<feature type="transmembrane region" description="Helical" evidence="6">
    <location>
        <begin position="156"/>
        <end position="183"/>
    </location>
</feature>
<dbReference type="InterPro" id="IPR001898">
    <property type="entry name" value="SLC13A/DASS"/>
</dbReference>
<name>A0A8I0KTR1_9ACTO</name>
<keyword evidence="2 6" id="KW-0812">Transmembrane</keyword>
<comment type="subcellular location">
    <subcellularLocation>
        <location evidence="1">Membrane</location>
        <topology evidence="1">Multi-pass membrane protein</topology>
    </subcellularLocation>
</comment>
<evidence type="ECO:0000256" key="2">
    <source>
        <dbReference type="ARBA" id="ARBA00022692"/>
    </source>
</evidence>
<organism evidence="7 8">
    <name type="scientific">Nanchangia anserum</name>
    <dbReference type="NCBI Taxonomy" id="2692125"/>
    <lineage>
        <taxon>Bacteria</taxon>
        <taxon>Bacillati</taxon>
        <taxon>Actinomycetota</taxon>
        <taxon>Actinomycetes</taxon>
        <taxon>Actinomycetales</taxon>
        <taxon>Actinomycetaceae</taxon>
        <taxon>Nanchangia</taxon>
    </lineage>
</organism>
<feature type="transmembrane region" description="Helical" evidence="6">
    <location>
        <begin position="454"/>
        <end position="477"/>
    </location>
</feature>
<feature type="transmembrane region" description="Helical" evidence="6">
    <location>
        <begin position="28"/>
        <end position="46"/>
    </location>
</feature>
<dbReference type="PANTHER" id="PTHR10283">
    <property type="entry name" value="SOLUTE CARRIER FAMILY 13 MEMBER"/>
    <property type="match status" value="1"/>
</dbReference>
<protein>
    <submittedName>
        <fullName evidence="7">SLC13/DASS family transporter</fullName>
    </submittedName>
</protein>
<dbReference type="PANTHER" id="PTHR10283:SF92">
    <property type="entry name" value="LOW-AFFINITY PHOSPHATE TRANSPORTER PHO91"/>
    <property type="match status" value="1"/>
</dbReference>
<keyword evidence="4 6" id="KW-0472">Membrane</keyword>
<dbReference type="EMBL" id="JACRUO010000001">
    <property type="protein sequence ID" value="MBD3688868.1"/>
    <property type="molecule type" value="Genomic_DNA"/>
</dbReference>
<feature type="transmembrane region" description="Helical" evidence="6">
    <location>
        <begin position="109"/>
        <end position="128"/>
    </location>
</feature>
<evidence type="ECO:0000313" key="7">
    <source>
        <dbReference type="EMBL" id="MBD3688868.1"/>
    </source>
</evidence>
<dbReference type="AlphaFoldDB" id="A0A8I0KTR1"/>
<keyword evidence="8" id="KW-1185">Reference proteome</keyword>
<dbReference type="RefSeq" id="WP_191070962.1">
    <property type="nucleotide sequence ID" value="NZ_JACRUO010000001.1"/>
</dbReference>
<sequence>MAQSSRVASPARKARVRGKRPQQHQTKLQIVGQILAVIGFIIPFFIDIPGLGEPGERMLSIFIAAIILWVTEAIPLVATAVFVILAEILLVSDKALLPVAKDAPAYQDFFSALANPVVMLFLGGFLIADGAAKYGLDRGIAAVFLKPFKGSPRATVLGIMLVTGVLSMFMSNTATTATMFAVLTPVIASLPPGKARTGVALSIPVAANIGGIGTPVGTPPNAIALAALSQRGIDVSFFDWTLAATPYMLIMLFLAWALIAFTMIPKDAVIEVGLDAHFGTSKNEIIFYVTAGATILLWMTEVFHGVSSYIVGFVPVVVLLGASVMTGKDLKALDWPVLWLVGGGIALGDGVGATGLDKWLVGSIDWASLPGVALFLGLALFALALSNVISNSATANLLVPLGLSLATGSLADSAVQIGVVLAIACSLAMCLPISTPPNAIAYSSGEVTTKSMAINGLIVGGVGVLVLVFLIPAYWSLIGFIG</sequence>
<keyword evidence="3 6" id="KW-1133">Transmembrane helix</keyword>